<name>A0ABX2DCJ3_9SPHI</name>
<gene>
    <name evidence="1" type="ORF">HQN85_08700</name>
</gene>
<organism evidence="1 2">
    <name type="scientific">Pedobacter boryungensis</name>
    <dbReference type="NCBI Taxonomy" id="869962"/>
    <lineage>
        <taxon>Bacteria</taxon>
        <taxon>Pseudomonadati</taxon>
        <taxon>Bacteroidota</taxon>
        <taxon>Sphingobacteriia</taxon>
        <taxon>Sphingobacteriales</taxon>
        <taxon>Sphingobacteriaceae</taxon>
        <taxon>Pedobacter</taxon>
    </lineage>
</organism>
<protein>
    <submittedName>
        <fullName evidence="1">Uncharacterized protein</fullName>
    </submittedName>
</protein>
<accession>A0ABX2DCJ3</accession>
<proteinExistence type="predicted"/>
<sequence>MVYNAQKGYFKEQRSVAEINQLFKGLNNVSSPAKTATLKINGKVMSDEGGGGMSDEPTCTDWYWVEPIYDGNGNIIGEVWTYLNRTCSTTGGGDGGSGSENEPEPIVEFGEADDTPIGATIEESSSEQKIVNVSWYCYKVNGKNLRFKSYEKVKIEPPIMGTQWLVADITHTSMSPEGSIEGQGISPILNWSQGETTMNSAWAKMKLNFKDKRTYYWKGILRTRYSPDINAARAWGIYELIGY</sequence>
<dbReference type="Proteomes" id="UP000762110">
    <property type="component" value="Unassembled WGS sequence"/>
</dbReference>
<reference evidence="1 2" key="1">
    <citation type="submission" date="2020-05" db="EMBL/GenBank/DDBJ databases">
        <title>Description of Pedobacter foliorum sp. nov.</title>
        <authorList>
            <person name="Qi S."/>
            <person name="Carlier A."/>
            <person name="Cnockaert M."/>
            <person name="Vandamme P."/>
        </authorList>
    </citation>
    <scope>NUCLEOTIDE SEQUENCE [LARGE SCALE GENOMIC DNA]</scope>
    <source>
        <strain evidence="1 2">LMG 31300</strain>
    </source>
</reference>
<evidence type="ECO:0000313" key="1">
    <source>
        <dbReference type="EMBL" id="NQX31802.1"/>
    </source>
</evidence>
<keyword evidence="2" id="KW-1185">Reference proteome</keyword>
<dbReference type="EMBL" id="JABMKV010000002">
    <property type="protein sequence ID" value="NQX31802.1"/>
    <property type="molecule type" value="Genomic_DNA"/>
</dbReference>
<evidence type="ECO:0000313" key="2">
    <source>
        <dbReference type="Proteomes" id="UP000762110"/>
    </source>
</evidence>
<comment type="caution">
    <text evidence="1">The sequence shown here is derived from an EMBL/GenBank/DDBJ whole genome shotgun (WGS) entry which is preliminary data.</text>
</comment>